<evidence type="ECO:0000256" key="1">
    <source>
        <dbReference type="SAM" id="Phobius"/>
    </source>
</evidence>
<sequence length="29" mass="3161">MISRGMFAAYLVVVIGALLFFFVLGVLGR</sequence>
<reference evidence="2 3" key="1">
    <citation type="submission" date="2016-10" db="EMBL/GenBank/DDBJ databases">
        <authorList>
            <person name="de Groot N.N."/>
        </authorList>
    </citation>
    <scope>NUCLEOTIDE SEQUENCE [LARGE SCALE GENOMIC DNA]</scope>
    <source>
        <strain evidence="2 3">DSM 44149</strain>
    </source>
</reference>
<keyword evidence="1" id="KW-0812">Transmembrane</keyword>
<evidence type="ECO:0000313" key="3">
    <source>
        <dbReference type="Proteomes" id="UP000183376"/>
    </source>
</evidence>
<dbReference type="AlphaFoldDB" id="A0A1G9RM03"/>
<name>A0A1G9RM03_ALLAB</name>
<evidence type="ECO:0000313" key="2">
    <source>
        <dbReference type="EMBL" id="SDM23435.1"/>
    </source>
</evidence>
<keyword evidence="1" id="KW-1133">Transmembrane helix</keyword>
<keyword evidence="1" id="KW-0472">Membrane</keyword>
<protein>
    <submittedName>
        <fullName evidence="2">Uncharacterized protein</fullName>
    </submittedName>
</protein>
<feature type="transmembrane region" description="Helical" evidence="1">
    <location>
        <begin position="7"/>
        <end position="27"/>
    </location>
</feature>
<organism evidence="2 3">
    <name type="scientific">Allokutzneria albata</name>
    <name type="common">Kibdelosporangium albatum</name>
    <dbReference type="NCBI Taxonomy" id="211114"/>
    <lineage>
        <taxon>Bacteria</taxon>
        <taxon>Bacillati</taxon>
        <taxon>Actinomycetota</taxon>
        <taxon>Actinomycetes</taxon>
        <taxon>Pseudonocardiales</taxon>
        <taxon>Pseudonocardiaceae</taxon>
        <taxon>Allokutzneria</taxon>
    </lineage>
</organism>
<dbReference type="Proteomes" id="UP000183376">
    <property type="component" value="Chromosome I"/>
</dbReference>
<proteinExistence type="predicted"/>
<dbReference type="EMBL" id="LT629701">
    <property type="protein sequence ID" value="SDM23435.1"/>
    <property type="molecule type" value="Genomic_DNA"/>
</dbReference>
<gene>
    <name evidence="2" type="ORF">SAMN04489726_0506</name>
</gene>
<keyword evidence="3" id="KW-1185">Reference proteome</keyword>
<accession>A0A1G9RM03</accession>